<accession>A0A6A6ZWQ7</accession>
<evidence type="ECO:0000313" key="2">
    <source>
        <dbReference type="EMBL" id="KAF2825491.1"/>
    </source>
</evidence>
<dbReference type="InterPro" id="IPR036397">
    <property type="entry name" value="RNaseH_sf"/>
</dbReference>
<gene>
    <name evidence="2" type="ORF">CC86DRAFT_407700</name>
</gene>
<dbReference type="EMBL" id="MU006228">
    <property type="protein sequence ID" value="KAF2825491.1"/>
    <property type="molecule type" value="Genomic_DNA"/>
</dbReference>
<dbReference type="Proteomes" id="UP000799424">
    <property type="component" value="Unassembled WGS sequence"/>
</dbReference>
<dbReference type="OrthoDB" id="5953249at2759"/>
<dbReference type="Gene3D" id="3.30.420.10">
    <property type="entry name" value="Ribonuclease H-like superfamily/Ribonuclease H"/>
    <property type="match status" value="1"/>
</dbReference>
<sequence>MLPKDLRFVIEGGPFSQGLSQPALLQHWLRRSTIPFCPSLAKDSLRDAIIVGLDVEWWEYDKGFITELGVSIIDPRFVTDWTSPWKVLETMVTQHVRIKSNAHMVNRDLCKGHPDKFEFGKTSFVNVEQAKEMLRCSFLRFDTHGCPRPVIFVGHAVDNDASIIKKEFGLNLEALDILVATIDTQVLAAEIGLVQGTRTPKLSDLLAKYKISEPYLHNGGNDIACTIIAAVFMCSPFAPNNNVQAYYDRLKQHLHTTGKVMHGSETYCIKCDFDKHLTADCQLYVYCMHCAGSKETINMAPHHKTEKCLIATIKSPEPASKKFDQWSAPARFPVPCSMCIVSTDPQRYNLDHAYGHLEEDCKFKAGGSESVVNTKWV</sequence>
<reference evidence="2" key="1">
    <citation type="journal article" date="2020" name="Stud. Mycol.">
        <title>101 Dothideomycetes genomes: a test case for predicting lifestyles and emergence of pathogens.</title>
        <authorList>
            <person name="Haridas S."/>
            <person name="Albert R."/>
            <person name="Binder M."/>
            <person name="Bloem J."/>
            <person name="Labutti K."/>
            <person name="Salamov A."/>
            <person name="Andreopoulos B."/>
            <person name="Baker S."/>
            <person name="Barry K."/>
            <person name="Bills G."/>
            <person name="Bluhm B."/>
            <person name="Cannon C."/>
            <person name="Castanera R."/>
            <person name="Culley D."/>
            <person name="Daum C."/>
            <person name="Ezra D."/>
            <person name="Gonzalez J."/>
            <person name="Henrissat B."/>
            <person name="Kuo A."/>
            <person name="Liang C."/>
            <person name="Lipzen A."/>
            <person name="Lutzoni F."/>
            <person name="Magnuson J."/>
            <person name="Mondo S."/>
            <person name="Nolan M."/>
            <person name="Ohm R."/>
            <person name="Pangilinan J."/>
            <person name="Park H.-J."/>
            <person name="Ramirez L."/>
            <person name="Alfaro M."/>
            <person name="Sun H."/>
            <person name="Tritt A."/>
            <person name="Yoshinaga Y."/>
            <person name="Zwiers L.-H."/>
            <person name="Turgeon B."/>
            <person name="Goodwin S."/>
            <person name="Spatafora J."/>
            <person name="Crous P."/>
            <person name="Grigoriev I."/>
        </authorList>
    </citation>
    <scope>NUCLEOTIDE SEQUENCE</scope>
    <source>
        <strain evidence="2">CBS 113818</strain>
    </source>
</reference>
<dbReference type="InterPro" id="IPR012337">
    <property type="entry name" value="RNaseH-like_sf"/>
</dbReference>
<dbReference type="SUPFAM" id="SSF53098">
    <property type="entry name" value="Ribonuclease H-like"/>
    <property type="match status" value="1"/>
</dbReference>
<keyword evidence="3" id="KW-1185">Reference proteome</keyword>
<dbReference type="PANTHER" id="PTHR28083:SF1">
    <property type="entry name" value="GOOD FOR FULL DBP5 ACTIVITY PROTEIN 2"/>
    <property type="match status" value="1"/>
</dbReference>
<name>A0A6A6ZWQ7_9PLEO</name>
<dbReference type="AlphaFoldDB" id="A0A6A6ZWQ7"/>
<dbReference type="InterPro" id="IPR048519">
    <property type="entry name" value="Gfd2/YDR514C-like_C"/>
</dbReference>
<dbReference type="GO" id="GO:0005634">
    <property type="term" value="C:nucleus"/>
    <property type="evidence" value="ECO:0007669"/>
    <property type="project" value="TreeGrafter"/>
</dbReference>
<organism evidence="2 3">
    <name type="scientific">Ophiobolus disseminans</name>
    <dbReference type="NCBI Taxonomy" id="1469910"/>
    <lineage>
        <taxon>Eukaryota</taxon>
        <taxon>Fungi</taxon>
        <taxon>Dikarya</taxon>
        <taxon>Ascomycota</taxon>
        <taxon>Pezizomycotina</taxon>
        <taxon>Dothideomycetes</taxon>
        <taxon>Pleosporomycetidae</taxon>
        <taxon>Pleosporales</taxon>
        <taxon>Pleosporineae</taxon>
        <taxon>Phaeosphaeriaceae</taxon>
        <taxon>Ophiobolus</taxon>
    </lineage>
</organism>
<dbReference type="Pfam" id="PF21762">
    <property type="entry name" value="DEDDh_C"/>
    <property type="match status" value="1"/>
</dbReference>
<evidence type="ECO:0000259" key="1">
    <source>
        <dbReference type="Pfam" id="PF21762"/>
    </source>
</evidence>
<dbReference type="PANTHER" id="PTHR28083">
    <property type="entry name" value="GOOD FOR FULL DBP5 ACTIVITY PROTEIN 2"/>
    <property type="match status" value="1"/>
</dbReference>
<dbReference type="InterPro" id="IPR040151">
    <property type="entry name" value="Gfd2/YDR514C-like"/>
</dbReference>
<proteinExistence type="predicted"/>
<dbReference type="GO" id="GO:0003676">
    <property type="term" value="F:nucleic acid binding"/>
    <property type="evidence" value="ECO:0007669"/>
    <property type="project" value="InterPro"/>
</dbReference>
<evidence type="ECO:0000313" key="3">
    <source>
        <dbReference type="Proteomes" id="UP000799424"/>
    </source>
</evidence>
<protein>
    <recommendedName>
        <fullName evidence="1">Gfd2/YDR514C-like C-terminal domain-containing protein</fullName>
    </recommendedName>
</protein>
<feature type="domain" description="Gfd2/YDR514C-like C-terminal" evidence="1">
    <location>
        <begin position="50"/>
        <end position="232"/>
    </location>
</feature>